<keyword evidence="3" id="KW-1185">Reference proteome</keyword>
<dbReference type="SUPFAM" id="SSF55729">
    <property type="entry name" value="Acyl-CoA N-acyltransferases (Nat)"/>
    <property type="match status" value="1"/>
</dbReference>
<feature type="domain" description="N-acetyltransferase" evidence="1">
    <location>
        <begin position="17"/>
        <end position="177"/>
    </location>
</feature>
<dbReference type="PROSITE" id="PS51186">
    <property type="entry name" value="GNAT"/>
    <property type="match status" value="1"/>
</dbReference>
<dbReference type="InterPro" id="IPR016181">
    <property type="entry name" value="Acyl_CoA_acyltransferase"/>
</dbReference>
<evidence type="ECO:0000259" key="1">
    <source>
        <dbReference type="PROSITE" id="PS51186"/>
    </source>
</evidence>
<evidence type="ECO:0000313" key="3">
    <source>
        <dbReference type="Proteomes" id="UP000053557"/>
    </source>
</evidence>
<sequence length="207" mass="23958">MLHHVRMTVAEIVLRSIEQRDLSVLFQRFFADEYATWRDSDEVKDPSAKITFEEYMERMQSHLDRQSLDRWLLIEVGGTIIGIVLYDWESRVTQTIEVGIAIFEPKKWNNGCGTNALALWVDFIFRRVSPMTICLTTKSANHRMIRCAQKLGLEKDGDPYPDHINGENRVRMTISFDDWIKTSWSGISSTNIMDKSCLGSHGLIWKA</sequence>
<dbReference type="AlphaFoldDB" id="A0A117SXU9"/>
<dbReference type="Pfam" id="PF13302">
    <property type="entry name" value="Acetyltransf_3"/>
    <property type="match status" value="1"/>
</dbReference>
<comment type="caution">
    <text evidence="2">The sequence shown here is derived from an EMBL/GenBank/DDBJ whole genome shotgun (WGS) entry which is preliminary data.</text>
</comment>
<dbReference type="Proteomes" id="UP000053557">
    <property type="component" value="Unassembled WGS sequence"/>
</dbReference>
<gene>
    <name evidence="2" type="ORF">ATW55_09295</name>
</gene>
<dbReference type="EMBL" id="LPVJ01000031">
    <property type="protein sequence ID" value="KUO95911.1"/>
    <property type="molecule type" value="Genomic_DNA"/>
</dbReference>
<organism evidence="2 3">
    <name type="scientific">Ferroacidibacillus organovorans</name>
    <dbReference type="NCBI Taxonomy" id="1765683"/>
    <lineage>
        <taxon>Bacteria</taxon>
        <taxon>Bacillati</taxon>
        <taxon>Bacillota</taxon>
        <taxon>Bacilli</taxon>
        <taxon>Bacillales</taxon>
        <taxon>Alicyclobacillaceae</taxon>
        <taxon>Ferroacidibacillus</taxon>
    </lineage>
</organism>
<evidence type="ECO:0000313" key="2">
    <source>
        <dbReference type="EMBL" id="KUO95911.1"/>
    </source>
</evidence>
<dbReference type="RefSeq" id="WP_067715718.1">
    <property type="nucleotide sequence ID" value="NZ_LPVJ01000031.1"/>
</dbReference>
<proteinExistence type="predicted"/>
<name>A0A117SXU9_9BACL</name>
<dbReference type="PANTHER" id="PTHR43415">
    <property type="entry name" value="SPERMIDINE N(1)-ACETYLTRANSFERASE"/>
    <property type="match status" value="1"/>
</dbReference>
<dbReference type="GO" id="GO:0016747">
    <property type="term" value="F:acyltransferase activity, transferring groups other than amino-acyl groups"/>
    <property type="evidence" value="ECO:0007669"/>
    <property type="project" value="InterPro"/>
</dbReference>
<reference evidence="2 3" key="1">
    <citation type="submission" date="2015-12" db="EMBL/GenBank/DDBJ databases">
        <title>Draft genome sequence of Acidibacillus ferrooxidans ITV001, isolated from a chalcopyrite acid mine drainage site in Brazil.</title>
        <authorList>
            <person name="Dall'Agnol H."/>
            <person name="Nancucheo I."/>
            <person name="Johnson B."/>
            <person name="Oliveira R."/>
            <person name="Leite L."/>
            <person name="Pylro V."/>
            <person name="Nunes G.L."/>
            <person name="Tzotzos G."/>
            <person name="Fernandes G.R."/>
            <person name="Dutra J."/>
            <person name="Orellana S.C."/>
            <person name="Oliveira G."/>
        </authorList>
    </citation>
    <scope>NUCLEOTIDE SEQUENCE [LARGE SCALE GENOMIC DNA]</scope>
    <source>
        <strain evidence="3">ITV01</strain>
    </source>
</reference>
<accession>A0A117SXU9</accession>
<protein>
    <recommendedName>
        <fullName evidence="1">N-acetyltransferase domain-containing protein</fullName>
    </recommendedName>
</protein>
<dbReference type="InterPro" id="IPR000182">
    <property type="entry name" value="GNAT_dom"/>
</dbReference>
<dbReference type="OrthoDB" id="9795206at2"/>
<dbReference type="PANTHER" id="PTHR43415:SF4">
    <property type="entry name" value="N-ACETYLTRANSFERASE DOMAIN-CONTAINING PROTEIN"/>
    <property type="match status" value="1"/>
</dbReference>
<dbReference type="Gene3D" id="3.40.630.30">
    <property type="match status" value="1"/>
</dbReference>